<reference evidence="1 2" key="1">
    <citation type="journal article" date="2018" name="Sci. Rep.">
        <title>Genomic signatures of local adaptation to the degree of environmental predictability in rotifers.</title>
        <authorList>
            <person name="Franch-Gras L."/>
            <person name="Hahn C."/>
            <person name="Garcia-Roger E.M."/>
            <person name="Carmona M.J."/>
            <person name="Serra M."/>
            <person name="Gomez A."/>
        </authorList>
    </citation>
    <scope>NUCLEOTIDE SEQUENCE [LARGE SCALE GENOMIC DNA]</scope>
    <source>
        <strain evidence="1">HYR1</strain>
    </source>
</reference>
<gene>
    <name evidence="1" type="ORF">BpHYR1_033253</name>
</gene>
<name>A0A3M7PIU5_BRAPC</name>
<dbReference type="Proteomes" id="UP000276133">
    <property type="component" value="Unassembled WGS sequence"/>
</dbReference>
<dbReference type="EMBL" id="REGN01010641">
    <property type="protein sequence ID" value="RMZ98654.1"/>
    <property type="molecule type" value="Genomic_DNA"/>
</dbReference>
<evidence type="ECO:0000313" key="2">
    <source>
        <dbReference type="Proteomes" id="UP000276133"/>
    </source>
</evidence>
<sequence>MAIKHLYIKNYLKNFQLSAIQLIQICISFRNIGFQKKCGRKPKANFLYLYRIPLFSDACFNTMNR</sequence>
<organism evidence="1 2">
    <name type="scientific">Brachionus plicatilis</name>
    <name type="common">Marine rotifer</name>
    <name type="synonym">Brachionus muelleri</name>
    <dbReference type="NCBI Taxonomy" id="10195"/>
    <lineage>
        <taxon>Eukaryota</taxon>
        <taxon>Metazoa</taxon>
        <taxon>Spiralia</taxon>
        <taxon>Gnathifera</taxon>
        <taxon>Rotifera</taxon>
        <taxon>Eurotatoria</taxon>
        <taxon>Monogononta</taxon>
        <taxon>Pseudotrocha</taxon>
        <taxon>Ploima</taxon>
        <taxon>Brachionidae</taxon>
        <taxon>Brachionus</taxon>
    </lineage>
</organism>
<feature type="non-terminal residue" evidence="1">
    <location>
        <position position="65"/>
    </location>
</feature>
<evidence type="ECO:0000313" key="1">
    <source>
        <dbReference type="EMBL" id="RMZ98654.1"/>
    </source>
</evidence>
<dbReference type="AlphaFoldDB" id="A0A3M7PIU5"/>
<protein>
    <submittedName>
        <fullName evidence="1">Uncharacterized protein</fullName>
    </submittedName>
</protein>
<keyword evidence="2" id="KW-1185">Reference proteome</keyword>
<accession>A0A3M7PIU5</accession>
<proteinExistence type="predicted"/>
<comment type="caution">
    <text evidence="1">The sequence shown here is derived from an EMBL/GenBank/DDBJ whole genome shotgun (WGS) entry which is preliminary data.</text>
</comment>